<comment type="caution">
    <text evidence="2">The sequence shown here is derived from an EMBL/GenBank/DDBJ whole genome shotgun (WGS) entry which is preliminary data.</text>
</comment>
<dbReference type="SUPFAM" id="SSF58104">
    <property type="entry name" value="Methyl-accepting chemotaxis protein (MCP) signaling domain"/>
    <property type="match status" value="1"/>
</dbReference>
<sequence length="528" mass="58447">MKIKGKRMLALAIVCVMSTWLPFLQEQEVHADGTAAGGFIIEADLVEGENLTPSIVMQETASSEAKPMLRLQYEKATIYGMRLVKPLSSGNGDVMIHMEAKGPVTIEGMTVDASVVSFEGACLFAGKTLPQVGMKNVSMNAHYMNADYSNLQQLMLQTKKSSGEVERPTHTTLLKNLLGLPLEQLKDEIDNIQNQQLPLNCDPNEYEDDENSPSLDGVTGLLPDGEKDLPDELEKIIDDIENIEDTPLDNVDDIVGDIPEDLEDVIDGSLDDTTELIDETLKDTIGLVDHTVGNVNLLIGTLLNDVLATLNRTEYLLAMLNDYQENQVQNAKETTQNTTKQLEKTLGQTTDTVKEVVKQEKTVQEVVDDTVKQVEDTTKETGKTVNKTVNDTKELVEKTTEEVQSTTDEVEESTEEVVTETEKTIDEVTEVVDETTDRVNETTSNLCTRIADAGDSLSKELKLEIINRAQEKGIMLSEVCSSVDGVQSILEGLEEELLKRLNPLTYIKILLTGYDEEMLLDMENLLKN</sequence>
<dbReference type="Proteomes" id="UP000480185">
    <property type="component" value="Unassembled WGS sequence"/>
</dbReference>
<dbReference type="EMBL" id="WJNH01000004">
    <property type="protein sequence ID" value="MRG86283.1"/>
    <property type="molecule type" value="Genomic_DNA"/>
</dbReference>
<feature type="coiled-coil region" evidence="1">
    <location>
        <begin position="389"/>
        <end position="416"/>
    </location>
</feature>
<name>A0A6G1X5K4_9BACI</name>
<dbReference type="Gene3D" id="1.20.120.20">
    <property type="entry name" value="Apolipoprotein"/>
    <property type="match status" value="1"/>
</dbReference>
<dbReference type="AlphaFoldDB" id="A0A6G1X5K4"/>
<proteinExistence type="predicted"/>
<dbReference type="RefSeq" id="WP_153728197.1">
    <property type="nucleotide sequence ID" value="NZ_WJNH01000004.1"/>
</dbReference>
<organism evidence="2 3">
    <name type="scientific">Salinibacillus xinjiangensis</name>
    <dbReference type="NCBI Taxonomy" id="1229268"/>
    <lineage>
        <taxon>Bacteria</taxon>
        <taxon>Bacillati</taxon>
        <taxon>Bacillota</taxon>
        <taxon>Bacilli</taxon>
        <taxon>Bacillales</taxon>
        <taxon>Bacillaceae</taxon>
        <taxon>Salinibacillus</taxon>
    </lineage>
</organism>
<protein>
    <submittedName>
        <fullName evidence="2">Uncharacterized protein</fullName>
    </submittedName>
</protein>
<evidence type="ECO:0000313" key="2">
    <source>
        <dbReference type="EMBL" id="MRG86283.1"/>
    </source>
</evidence>
<evidence type="ECO:0000256" key="1">
    <source>
        <dbReference type="SAM" id="Coils"/>
    </source>
</evidence>
<gene>
    <name evidence="2" type="ORF">GH754_08075</name>
</gene>
<reference evidence="2 3" key="1">
    <citation type="submission" date="2019-11" db="EMBL/GenBank/DDBJ databases">
        <authorList>
            <person name="Li J."/>
        </authorList>
    </citation>
    <scope>NUCLEOTIDE SEQUENCE [LARGE SCALE GENOMIC DNA]</scope>
    <source>
        <strain evidence="2 3">J4</strain>
    </source>
</reference>
<keyword evidence="1" id="KW-0175">Coiled coil</keyword>
<keyword evidence="3" id="KW-1185">Reference proteome</keyword>
<dbReference type="OrthoDB" id="2831469at2"/>
<evidence type="ECO:0000313" key="3">
    <source>
        <dbReference type="Proteomes" id="UP000480185"/>
    </source>
</evidence>
<accession>A0A6G1X5K4</accession>